<comment type="caution">
    <text evidence="1">The sequence shown here is derived from an EMBL/GenBank/DDBJ whole genome shotgun (WGS) entry which is preliminary data.</text>
</comment>
<keyword evidence="2" id="KW-1185">Reference proteome</keyword>
<gene>
    <name evidence="1" type="ORF">HPB49_022833</name>
</gene>
<protein>
    <submittedName>
        <fullName evidence="1">Uncharacterized protein</fullName>
    </submittedName>
</protein>
<name>A0ACB8DRL9_DERSI</name>
<reference evidence="1" key="1">
    <citation type="submission" date="2020-05" db="EMBL/GenBank/DDBJ databases">
        <title>Large-scale comparative analyses of tick genomes elucidate their genetic diversity and vector capacities.</title>
        <authorList>
            <person name="Jia N."/>
            <person name="Wang J."/>
            <person name="Shi W."/>
            <person name="Du L."/>
            <person name="Sun Y."/>
            <person name="Zhan W."/>
            <person name="Jiang J."/>
            <person name="Wang Q."/>
            <person name="Zhang B."/>
            <person name="Ji P."/>
            <person name="Sakyi L.B."/>
            <person name="Cui X."/>
            <person name="Yuan T."/>
            <person name="Jiang B."/>
            <person name="Yang W."/>
            <person name="Lam T.T.-Y."/>
            <person name="Chang Q."/>
            <person name="Ding S."/>
            <person name="Wang X."/>
            <person name="Zhu J."/>
            <person name="Ruan X."/>
            <person name="Zhao L."/>
            <person name="Wei J."/>
            <person name="Que T."/>
            <person name="Du C."/>
            <person name="Cheng J."/>
            <person name="Dai P."/>
            <person name="Han X."/>
            <person name="Huang E."/>
            <person name="Gao Y."/>
            <person name="Liu J."/>
            <person name="Shao H."/>
            <person name="Ye R."/>
            <person name="Li L."/>
            <person name="Wei W."/>
            <person name="Wang X."/>
            <person name="Wang C."/>
            <person name="Yang T."/>
            <person name="Huo Q."/>
            <person name="Li W."/>
            <person name="Guo W."/>
            <person name="Chen H."/>
            <person name="Zhou L."/>
            <person name="Ni X."/>
            <person name="Tian J."/>
            <person name="Zhou Y."/>
            <person name="Sheng Y."/>
            <person name="Liu T."/>
            <person name="Pan Y."/>
            <person name="Xia L."/>
            <person name="Li J."/>
            <person name="Zhao F."/>
            <person name="Cao W."/>
        </authorList>
    </citation>
    <scope>NUCLEOTIDE SEQUENCE</scope>
    <source>
        <strain evidence="1">Dsil-2018</strain>
    </source>
</reference>
<sequence length="156" mass="17698">MCFFEPNVIKKFGDLSMRPTKASSRHRAIEQLLLANALTISAVAVHSFGTVPRQRCQFPRKSRWSQNTLSQLGEANFRRFFCASQATYRYIMDACRANLQRQDTVMTDASSVKKRVGIVLFWLCSTAEDWTIGELFGVGRSTVNMIYEVFSVAVLV</sequence>
<proteinExistence type="predicted"/>
<evidence type="ECO:0000313" key="1">
    <source>
        <dbReference type="EMBL" id="KAH7975016.1"/>
    </source>
</evidence>
<dbReference type="Proteomes" id="UP000821865">
    <property type="component" value="Chromosome 10"/>
</dbReference>
<accession>A0ACB8DRL9</accession>
<evidence type="ECO:0000313" key="2">
    <source>
        <dbReference type="Proteomes" id="UP000821865"/>
    </source>
</evidence>
<organism evidence="1 2">
    <name type="scientific">Dermacentor silvarum</name>
    <name type="common">Tick</name>
    <dbReference type="NCBI Taxonomy" id="543639"/>
    <lineage>
        <taxon>Eukaryota</taxon>
        <taxon>Metazoa</taxon>
        <taxon>Ecdysozoa</taxon>
        <taxon>Arthropoda</taxon>
        <taxon>Chelicerata</taxon>
        <taxon>Arachnida</taxon>
        <taxon>Acari</taxon>
        <taxon>Parasitiformes</taxon>
        <taxon>Ixodida</taxon>
        <taxon>Ixodoidea</taxon>
        <taxon>Ixodidae</taxon>
        <taxon>Rhipicephalinae</taxon>
        <taxon>Dermacentor</taxon>
    </lineage>
</organism>
<dbReference type="EMBL" id="CM023479">
    <property type="protein sequence ID" value="KAH7975016.1"/>
    <property type="molecule type" value="Genomic_DNA"/>
</dbReference>